<dbReference type="EMBL" id="LAHO01000013">
    <property type="protein sequence ID" value="KKO44914.1"/>
    <property type="molecule type" value="Genomic_DNA"/>
</dbReference>
<accession>A0A0M2V3C5</accession>
<evidence type="ECO:0000313" key="2">
    <source>
        <dbReference type="EMBL" id="KKO44914.1"/>
    </source>
</evidence>
<keyword evidence="1" id="KW-1133">Transmembrane helix</keyword>
<evidence type="ECO:0000256" key="1">
    <source>
        <dbReference type="SAM" id="Phobius"/>
    </source>
</evidence>
<proteinExistence type="predicted"/>
<reference evidence="2 3" key="1">
    <citation type="submission" date="2015-03" db="EMBL/GenBank/DDBJ databases">
        <title>Draft genome sequences of two protease-producing strains of Arsukibacterium isolated from two cold and alkaline environments.</title>
        <authorList>
            <person name="Lylloff J.E."/>
            <person name="Skov L.B."/>
            <person name="Jepsen M."/>
            <person name="Hallin P.F."/>
            <person name="Sorensen S.J."/>
            <person name="Stougaard P."/>
            <person name="Glaring M.A."/>
        </authorList>
    </citation>
    <scope>NUCLEOTIDE SEQUENCE [LARGE SCALE GENOMIC DNA]</scope>
    <source>
        <strain evidence="2 3">GCM72</strain>
    </source>
</reference>
<comment type="caution">
    <text evidence="2">The sequence shown here is derived from an EMBL/GenBank/DDBJ whole genome shotgun (WGS) entry which is preliminary data.</text>
</comment>
<dbReference type="Proteomes" id="UP000034228">
    <property type="component" value="Unassembled WGS sequence"/>
</dbReference>
<keyword evidence="1" id="KW-0812">Transmembrane</keyword>
<evidence type="ECO:0000313" key="3">
    <source>
        <dbReference type="Proteomes" id="UP000034228"/>
    </source>
</evidence>
<name>A0A0M2V3C5_9GAMM</name>
<dbReference type="PATRIC" id="fig|336831.14.peg.3552"/>
<organism evidence="2 3">
    <name type="scientific">Arsukibacterium ikkense</name>
    <dbReference type="NCBI Taxonomy" id="336831"/>
    <lineage>
        <taxon>Bacteria</taxon>
        <taxon>Pseudomonadati</taxon>
        <taxon>Pseudomonadota</taxon>
        <taxon>Gammaproteobacteria</taxon>
        <taxon>Chromatiales</taxon>
        <taxon>Chromatiaceae</taxon>
        <taxon>Arsukibacterium</taxon>
    </lineage>
</organism>
<protein>
    <submittedName>
        <fullName evidence="2">Uncharacterized protein</fullName>
    </submittedName>
</protein>
<feature type="transmembrane region" description="Helical" evidence="1">
    <location>
        <begin position="40"/>
        <end position="58"/>
    </location>
</feature>
<dbReference type="OrthoDB" id="5773043at2"/>
<gene>
    <name evidence="2" type="ORF">WG68_13905</name>
</gene>
<keyword evidence="3" id="KW-1185">Reference proteome</keyword>
<dbReference type="AlphaFoldDB" id="A0A0M2V3C5"/>
<keyword evidence="1" id="KW-0472">Membrane</keyword>
<dbReference type="RefSeq" id="WP_046558299.1">
    <property type="nucleotide sequence ID" value="NZ_LAHO01000013.1"/>
</dbReference>
<sequence>MGNLLTILVILFISLFVLVTLLEKFGKKTEEQDLGKLARWIYPLMAVMLGAYLIKYFFMS</sequence>